<dbReference type="PATRIC" id="fig|45074.5.peg.895"/>
<dbReference type="STRING" id="45074.Lsan_0853"/>
<accession>A0A0W0Z7W2</accession>
<feature type="signal peptide" evidence="1">
    <location>
        <begin position="1"/>
        <end position="18"/>
    </location>
</feature>
<dbReference type="OrthoDB" id="5648993at2"/>
<protein>
    <submittedName>
        <fullName evidence="2">Uncharacterized protein</fullName>
    </submittedName>
</protein>
<reference evidence="2 3" key="1">
    <citation type="submission" date="2015-11" db="EMBL/GenBank/DDBJ databases">
        <title>Genomic analysis of 38 Legionella species identifies large and diverse effector repertoires.</title>
        <authorList>
            <person name="Burstein D."/>
            <person name="Amaro F."/>
            <person name="Zusman T."/>
            <person name="Lifshitz Z."/>
            <person name="Cohen O."/>
            <person name="Gilbert J.A."/>
            <person name="Pupko T."/>
            <person name="Shuman H.A."/>
            <person name="Segal G."/>
        </authorList>
    </citation>
    <scope>NUCLEOTIDE SEQUENCE [LARGE SCALE GENOMIC DNA]</scope>
    <source>
        <strain evidence="2 3">SC-63-C7</strain>
    </source>
</reference>
<keyword evidence="1" id="KW-0732">Signal</keyword>
<keyword evidence="3" id="KW-1185">Reference proteome</keyword>
<gene>
    <name evidence="2" type="ORF">Lsan_0853</name>
</gene>
<evidence type="ECO:0000313" key="3">
    <source>
        <dbReference type="Proteomes" id="UP000054703"/>
    </source>
</evidence>
<proteinExistence type="predicted"/>
<dbReference type="AlphaFoldDB" id="A0A0W0Z7W2"/>
<evidence type="ECO:0000313" key="2">
    <source>
        <dbReference type="EMBL" id="KTD65178.1"/>
    </source>
</evidence>
<organism evidence="2 3">
    <name type="scientific">Legionella santicrucis</name>
    <dbReference type="NCBI Taxonomy" id="45074"/>
    <lineage>
        <taxon>Bacteria</taxon>
        <taxon>Pseudomonadati</taxon>
        <taxon>Pseudomonadota</taxon>
        <taxon>Gammaproteobacteria</taxon>
        <taxon>Legionellales</taxon>
        <taxon>Legionellaceae</taxon>
        <taxon>Legionella</taxon>
    </lineage>
</organism>
<dbReference type="Proteomes" id="UP000054703">
    <property type="component" value="Unassembled WGS sequence"/>
</dbReference>
<dbReference type="EMBL" id="LNYU01000020">
    <property type="protein sequence ID" value="KTD65178.1"/>
    <property type="molecule type" value="Genomic_DNA"/>
</dbReference>
<name>A0A0W0Z7W2_9GAMM</name>
<dbReference type="RefSeq" id="WP_058513293.1">
    <property type="nucleotide sequence ID" value="NZ_CAAAIH010000029.1"/>
</dbReference>
<sequence length="75" mass="8459">MKTLIVFLSLIFSCSVFAAIIPQDSLGAQKYDRLQCINNTAQDCINAQCMTSDQTDCQDNCQKMAQEKCQQQMNE</sequence>
<evidence type="ECO:0000256" key="1">
    <source>
        <dbReference type="SAM" id="SignalP"/>
    </source>
</evidence>
<feature type="chain" id="PRO_5006918353" evidence="1">
    <location>
        <begin position="19"/>
        <end position="75"/>
    </location>
</feature>
<comment type="caution">
    <text evidence="2">The sequence shown here is derived from an EMBL/GenBank/DDBJ whole genome shotgun (WGS) entry which is preliminary data.</text>
</comment>